<dbReference type="AlphaFoldDB" id="A0A7J6QTE6"/>
<feature type="region of interest" description="Disordered" evidence="1">
    <location>
        <begin position="1"/>
        <end position="20"/>
    </location>
</feature>
<evidence type="ECO:0000313" key="2">
    <source>
        <dbReference type="EMBL" id="KAF4711909.1"/>
    </source>
</evidence>
<protein>
    <submittedName>
        <fullName evidence="2">Uncharacterized protein</fullName>
    </submittedName>
</protein>
<keyword evidence="3" id="KW-1185">Reference proteome</keyword>
<dbReference type="EMBL" id="JABANO010030421">
    <property type="protein sequence ID" value="KAF4711909.1"/>
    <property type="molecule type" value="Genomic_DNA"/>
</dbReference>
<organism evidence="2 3">
    <name type="scientific">Perkinsus olseni</name>
    <name type="common">Perkinsus atlanticus</name>
    <dbReference type="NCBI Taxonomy" id="32597"/>
    <lineage>
        <taxon>Eukaryota</taxon>
        <taxon>Sar</taxon>
        <taxon>Alveolata</taxon>
        <taxon>Perkinsozoa</taxon>
        <taxon>Perkinsea</taxon>
        <taxon>Perkinsida</taxon>
        <taxon>Perkinsidae</taxon>
        <taxon>Perkinsus</taxon>
    </lineage>
</organism>
<dbReference type="Proteomes" id="UP000553632">
    <property type="component" value="Unassembled WGS sequence"/>
</dbReference>
<name>A0A7J6QTE6_PEROL</name>
<proteinExistence type="predicted"/>
<gene>
    <name evidence="2" type="ORF">FOZ63_010794</name>
</gene>
<reference evidence="2 3" key="1">
    <citation type="submission" date="2020-04" db="EMBL/GenBank/DDBJ databases">
        <title>Perkinsus olseni comparative genomics.</title>
        <authorList>
            <person name="Bogema D.R."/>
        </authorList>
    </citation>
    <scope>NUCLEOTIDE SEQUENCE [LARGE SCALE GENOMIC DNA]</scope>
    <source>
        <strain evidence="2 3">ATCC PRA-207</strain>
    </source>
</reference>
<evidence type="ECO:0000313" key="3">
    <source>
        <dbReference type="Proteomes" id="UP000553632"/>
    </source>
</evidence>
<accession>A0A7J6QTE6</accession>
<evidence type="ECO:0000256" key="1">
    <source>
        <dbReference type="SAM" id="MobiDB-lite"/>
    </source>
</evidence>
<feature type="non-terminal residue" evidence="2">
    <location>
        <position position="107"/>
    </location>
</feature>
<comment type="caution">
    <text evidence="2">The sequence shown here is derived from an EMBL/GenBank/DDBJ whole genome shotgun (WGS) entry which is preliminary data.</text>
</comment>
<sequence>TTTASTTTTTASTTATTAATTRVSTTTAITIPKITFPPTSSIPAVPSIKPPPLHKALHENLRHPAVSRLPDNESDEYYEEPTAGAVASGLKAASSLRKQHPYLQVQG</sequence>